<dbReference type="SUPFAM" id="SSF46785">
    <property type="entry name" value="Winged helix' DNA-binding domain"/>
    <property type="match status" value="1"/>
</dbReference>
<proteinExistence type="predicted"/>
<dbReference type="Gene3D" id="1.10.10.10">
    <property type="entry name" value="Winged helix-like DNA-binding domain superfamily/Winged helix DNA-binding domain"/>
    <property type="match status" value="1"/>
</dbReference>
<evidence type="ECO:0000256" key="2">
    <source>
        <dbReference type="ARBA" id="ARBA00023125"/>
    </source>
</evidence>
<dbReference type="PANTHER" id="PTHR30154">
    <property type="entry name" value="LEUCINE-RESPONSIVE REGULATORY PROTEIN"/>
    <property type="match status" value="1"/>
</dbReference>
<organism evidence="5 6">
    <name type="scientific">Paenacidovorax caeni</name>
    <dbReference type="NCBI Taxonomy" id="343013"/>
    <lineage>
        <taxon>Bacteria</taxon>
        <taxon>Pseudomonadati</taxon>
        <taxon>Pseudomonadota</taxon>
        <taxon>Betaproteobacteria</taxon>
        <taxon>Burkholderiales</taxon>
        <taxon>Comamonadaceae</taxon>
        <taxon>Paenacidovorax</taxon>
    </lineage>
</organism>
<dbReference type="GO" id="GO:0006355">
    <property type="term" value="P:regulation of DNA-templated transcription"/>
    <property type="evidence" value="ECO:0007669"/>
    <property type="project" value="UniProtKB-ARBA"/>
</dbReference>
<protein>
    <submittedName>
        <fullName evidence="5">DNA-binding transcriptional regulator, Lrp family</fullName>
    </submittedName>
</protein>
<dbReference type="GO" id="GO:0005829">
    <property type="term" value="C:cytosol"/>
    <property type="evidence" value="ECO:0007669"/>
    <property type="project" value="TreeGrafter"/>
</dbReference>
<dbReference type="PRINTS" id="PR00033">
    <property type="entry name" value="HTHASNC"/>
</dbReference>
<dbReference type="Proteomes" id="UP000183656">
    <property type="component" value="Unassembled WGS sequence"/>
</dbReference>
<evidence type="ECO:0000313" key="5">
    <source>
        <dbReference type="EMBL" id="SFU46603.1"/>
    </source>
</evidence>
<dbReference type="GO" id="GO:0043565">
    <property type="term" value="F:sequence-specific DNA binding"/>
    <property type="evidence" value="ECO:0007669"/>
    <property type="project" value="InterPro"/>
</dbReference>
<accession>A0A1I7GDV0</accession>
<keyword evidence="6" id="KW-1185">Reference proteome</keyword>
<dbReference type="InterPro" id="IPR019887">
    <property type="entry name" value="Tscrpt_reg_AsnC/Lrp_C"/>
</dbReference>
<dbReference type="Pfam" id="PF13412">
    <property type="entry name" value="HTH_24"/>
    <property type="match status" value="1"/>
</dbReference>
<dbReference type="PANTHER" id="PTHR30154:SF34">
    <property type="entry name" value="TRANSCRIPTIONAL REGULATOR AZLB"/>
    <property type="match status" value="1"/>
</dbReference>
<feature type="domain" description="HTH asnC-type" evidence="4">
    <location>
        <begin position="19"/>
        <end position="80"/>
    </location>
</feature>
<sequence length="169" mass="18625">MSRNFRSPMPPDSTTTPVLDAFDRAILAILQRDNTVAQREIARAVHLSAPAVQRRIRRLRDSGVIRAEVAVLDASRLGRPLTLMVEVHVHDEHPLRTAGLRERILAEPAVQQCHAITGEADYLLVVTAATMAEYQDITARLFGGDDNVRRFRTSVALECLKAGLGVPLA</sequence>
<dbReference type="InterPro" id="IPR011991">
    <property type="entry name" value="ArsR-like_HTH"/>
</dbReference>
<dbReference type="RefSeq" id="WP_233495015.1">
    <property type="nucleotide sequence ID" value="NZ_CYIG01000009.1"/>
</dbReference>
<keyword evidence="2 5" id="KW-0238">DNA-binding</keyword>
<gene>
    <name evidence="5" type="ORF">SAMN04489707_100547</name>
</gene>
<evidence type="ECO:0000256" key="1">
    <source>
        <dbReference type="ARBA" id="ARBA00023015"/>
    </source>
</evidence>
<dbReference type="SMART" id="SM00344">
    <property type="entry name" value="HTH_ASNC"/>
    <property type="match status" value="1"/>
</dbReference>
<reference evidence="5 6" key="1">
    <citation type="submission" date="2016-10" db="EMBL/GenBank/DDBJ databases">
        <authorList>
            <person name="de Groot N.N."/>
        </authorList>
    </citation>
    <scope>NUCLEOTIDE SEQUENCE [LARGE SCALE GENOMIC DNA]</scope>
    <source>
        <strain evidence="5 6">R-24608</strain>
    </source>
</reference>
<dbReference type="InterPro" id="IPR000485">
    <property type="entry name" value="AsnC-type_HTH_dom"/>
</dbReference>
<dbReference type="CDD" id="cd00090">
    <property type="entry name" value="HTH_ARSR"/>
    <property type="match status" value="1"/>
</dbReference>
<dbReference type="GO" id="GO:0043200">
    <property type="term" value="P:response to amino acid"/>
    <property type="evidence" value="ECO:0007669"/>
    <property type="project" value="TreeGrafter"/>
</dbReference>
<dbReference type="EMBL" id="FPBX01000005">
    <property type="protein sequence ID" value="SFU46603.1"/>
    <property type="molecule type" value="Genomic_DNA"/>
</dbReference>
<keyword evidence="3" id="KW-0804">Transcription</keyword>
<evidence type="ECO:0000256" key="3">
    <source>
        <dbReference type="ARBA" id="ARBA00023163"/>
    </source>
</evidence>
<dbReference type="InterPro" id="IPR019888">
    <property type="entry name" value="Tscrpt_reg_AsnC-like"/>
</dbReference>
<evidence type="ECO:0000259" key="4">
    <source>
        <dbReference type="PROSITE" id="PS50956"/>
    </source>
</evidence>
<dbReference type="InterPro" id="IPR011008">
    <property type="entry name" value="Dimeric_a/b-barrel"/>
</dbReference>
<dbReference type="PROSITE" id="PS50956">
    <property type="entry name" value="HTH_ASNC_2"/>
    <property type="match status" value="1"/>
</dbReference>
<dbReference type="Gene3D" id="3.30.70.920">
    <property type="match status" value="1"/>
</dbReference>
<dbReference type="InterPro" id="IPR036388">
    <property type="entry name" value="WH-like_DNA-bd_sf"/>
</dbReference>
<dbReference type="STRING" id="343013.SAMN04489707_100547"/>
<name>A0A1I7GDV0_9BURK</name>
<dbReference type="AlphaFoldDB" id="A0A1I7GDV0"/>
<evidence type="ECO:0000313" key="6">
    <source>
        <dbReference type="Proteomes" id="UP000183656"/>
    </source>
</evidence>
<dbReference type="Pfam" id="PF01037">
    <property type="entry name" value="AsnC_trans_reg"/>
    <property type="match status" value="1"/>
</dbReference>
<dbReference type="SUPFAM" id="SSF54909">
    <property type="entry name" value="Dimeric alpha+beta barrel"/>
    <property type="match status" value="1"/>
</dbReference>
<dbReference type="InterPro" id="IPR036390">
    <property type="entry name" value="WH_DNA-bd_sf"/>
</dbReference>
<keyword evidence="1" id="KW-0805">Transcription regulation</keyword>